<organism evidence="2">
    <name type="scientific">Anguilla anguilla</name>
    <name type="common">European freshwater eel</name>
    <name type="synonym">Muraena anguilla</name>
    <dbReference type="NCBI Taxonomy" id="7936"/>
    <lineage>
        <taxon>Eukaryota</taxon>
        <taxon>Metazoa</taxon>
        <taxon>Chordata</taxon>
        <taxon>Craniata</taxon>
        <taxon>Vertebrata</taxon>
        <taxon>Euteleostomi</taxon>
        <taxon>Actinopterygii</taxon>
        <taxon>Neopterygii</taxon>
        <taxon>Teleostei</taxon>
        <taxon>Anguilliformes</taxon>
        <taxon>Anguillidae</taxon>
        <taxon>Anguilla</taxon>
    </lineage>
</organism>
<dbReference type="EMBL" id="GBXM01026310">
    <property type="protein sequence ID" value="JAH82267.1"/>
    <property type="molecule type" value="Transcribed_RNA"/>
</dbReference>
<name>A0A0E9VW58_ANGAN</name>
<protein>
    <submittedName>
        <fullName evidence="2">Uncharacterized protein</fullName>
    </submittedName>
</protein>
<accession>A0A0E9VW58</accession>
<reference evidence="2" key="2">
    <citation type="journal article" date="2015" name="Fish Shellfish Immunol.">
        <title>Early steps in the European eel (Anguilla anguilla)-Vibrio vulnificus interaction in the gills: Role of the RtxA13 toxin.</title>
        <authorList>
            <person name="Callol A."/>
            <person name="Pajuelo D."/>
            <person name="Ebbesson L."/>
            <person name="Teles M."/>
            <person name="MacKenzie S."/>
            <person name="Amaro C."/>
        </authorList>
    </citation>
    <scope>NUCLEOTIDE SEQUENCE</scope>
</reference>
<proteinExistence type="predicted"/>
<feature type="compositionally biased region" description="Basic and acidic residues" evidence="1">
    <location>
        <begin position="17"/>
        <end position="29"/>
    </location>
</feature>
<sequence length="56" mass="6498">MYPCENSQKDTAMQNPDNERGNIKKESVKGKQKAFADFPAHRHTHISERAWIEQQA</sequence>
<evidence type="ECO:0000256" key="1">
    <source>
        <dbReference type="SAM" id="MobiDB-lite"/>
    </source>
</evidence>
<dbReference type="AlphaFoldDB" id="A0A0E9VW58"/>
<reference evidence="2" key="1">
    <citation type="submission" date="2014-11" db="EMBL/GenBank/DDBJ databases">
        <authorList>
            <person name="Amaro Gonzalez C."/>
        </authorList>
    </citation>
    <scope>NUCLEOTIDE SEQUENCE</scope>
</reference>
<feature type="compositionally biased region" description="Polar residues" evidence="1">
    <location>
        <begin position="1"/>
        <end position="16"/>
    </location>
</feature>
<evidence type="ECO:0000313" key="2">
    <source>
        <dbReference type="EMBL" id="JAH82267.1"/>
    </source>
</evidence>
<feature type="region of interest" description="Disordered" evidence="1">
    <location>
        <begin position="1"/>
        <end position="46"/>
    </location>
</feature>